<keyword evidence="2" id="KW-1185">Reference proteome</keyword>
<dbReference type="Gene3D" id="3.80.10.10">
    <property type="entry name" value="Ribonuclease Inhibitor"/>
    <property type="match status" value="1"/>
</dbReference>
<dbReference type="Proteomes" id="UP000799118">
    <property type="component" value="Unassembled WGS sequence"/>
</dbReference>
<dbReference type="EMBL" id="ML769415">
    <property type="protein sequence ID" value="KAE9404640.1"/>
    <property type="molecule type" value="Genomic_DNA"/>
</dbReference>
<dbReference type="AlphaFoldDB" id="A0A6A4I3Y2"/>
<protein>
    <recommendedName>
        <fullName evidence="3">F-box domain-containing protein</fullName>
    </recommendedName>
</protein>
<dbReference type="OrthoDB" id="3266451at2759"/>
<name>A0A6A4I3Y2_9AGAR</name>
<dbReference type="InterPro" id="IPR032675">
    <property type="entry name" value="LRR_dom_sf"/>
</dbReference>
<evidence type="ECO:0000313" key="2">
    <source>
        <dbReference type="Proteomes" id="UP000799118"/>
    </source>
</evidence>
<gene>
    <name evidence="1" type="ORF">BT96DRAFT_877543</name>
</gene>
<reference evidence="1" key="1">
    <citation type="journal article" date="2019" name="Environ. Microbiol.">
        <title>Fungal ecological strategies reflected in gene transcription - a case study of two litter decomposers.</title>
        <authorList>
            <person name="Barbi F."/>
            <person name="Kohler A."/>
            <person name="Barry K."/>
            <person name="Baskaran P."/>
            <person name="Daum C."/>
            <person name="Fauchery L."/>
            <person name="Ihrmark K."/>
            <person name="Kuo A."/>
            <person name="LaButti K."/>
            <person name="Lipzen A."/>
            <person name="Morin E."/>
            <person name="Grigoriev I.V."/>
            <person name="Henrissat B."/>
            <person name="Lindahl B."/>
            <person name="Martin F."/>
        </authorList>
    </citation>
    <scope>NUCLEOTIDE SEQUENCE</scope>
    <source>
        <strain evidence="1">JB14</strain>
    </source>
</reference>
<evidence type="ECO:0000313" key="1">
    <source>
        <dbReference type="EMBL" id="KAE9404640.1"/>
    </source>
</evidence>
<sequence>MLCSNCSILISPRHAKPAHTDISHLLRSHYVLNSSDTEISQFLLDAEAEIRDLDAQSSRLQSALTLIHTKREMVKSEMEKYKPLLAPVRRIPNEILNHIFVLYAQLQRNEFTSYGWSFPGLSVALVCRRWRDVALGCARLWSSLLVEIFWTSHRFKYIVDATETCLARSAQAPLDLRLSISSMLQLYASRKHHTDAIALLQKLFQHSHRYTRVCIRSDDVPYVVQALSNTNFTNLETLELEACGGDPLKPSLFGALPKLQKIKLMQLPRIPAGVPWAQIRTLHLGCQYNPNIGGVVDLCSGLEHLLYERYYTQPRVSPQPTSHHRSITVQSFTLNVDTTGYEDVRSILSGLDLPSVKTVCLQSEFHYESDSAKWPHDAFISFITRSTCSITNLTLDNIPMNSSEFISILELTPALTDLIRSILRKVQLTWISSMHCIAVQGARLGRSLFLSYQNWLLLYYIFRPAGSMAKSSWMS</sequence>
<proteinExistence type="predicted"/>
<organism evidence="1 2">
    <name type="scientific">Gymnopus androsaceus JB14</name>
    <dbReference type="NCBI Taxonomy" id="1447944"/>
    <lineage>
        <taxon>Eukaryota</taxon>
        <taxon>Fungi</taxon>
        <taxon>Dikarya</taxon>
        <taxon>Basidiomycota</taxon>
        <taxon>Agaricomycotina</taxon>
        <taxon>Agaricomycetes</taxon>
        <taxon>Agaricomycetidae</taxon>
        <taxon>Agaricales</taxon>
        <taxon>Marasmiineae</taxon>
        <taxon>Omphalotaceae</taxon>
        <taxon>Gymnopus</taxon>
    </lineage>
</organism>
<accession>A0A6A4I3Y2</accession>
<evidence type="ECO:0008006" key="3">
    <source>
        <dbReference type="Google" id="ProtNLM"/>
    </source>
</evidence>
<dbReference type="SUPFAM" id="SSF52047">
    <property type="entry name" value="RNI-like"/>
    <property type="match status" value="1"/>
</dbReference>